<comment type="caution">
    <text evidence="1">The sequence shown here is derived from an EMBL/GenBank/DDBJ whole genome shotgun (WGS) entry which is preliminary data.</text>
</comment>
<evidence type="ECO:0000313" key="1">
    <source>
        <dbReference type="EMBL" id="GGM63748.1"/>
    </source>
</evidence>
<gene>
    <name evidence="1" type="ORF">GCM10012275_37890</name>
</gene>
<dbReference type="Proteomes" id="UP000637578">
    <property type="component" value="Unassembled WGS sequence"/>
</dbReference>
<reference evidence="1" key="2">
    <citation type="submission" date="2020-09" db="EMBL/GenBank/DDBJ databases">
        <authorList>
            <person name="Sun Q."/>
            <person name="Zhou Y."/>
        </authorList>
    </citation>
    <scope>NUCLEOTIDE SEQUENCE</scope>
    <source>
        <strain evidence="1">CGMCC 4.5737</strain>
    </source>
</reference>
<dbReference type="EMBL" id="BMMK01000018">
    <property type="protein sequence ID" value="GGM63748.1"/>
    <property type="molecule type" value="Genomic_DNA"/>
</dbReference>
<proteinExistence type="predicted"/>
<name>A0A8J3CHU7_9PSEU</name>
<evidence type="ECO:0000313" key="2">
    <source>
        <dbReference type="Proteomes" id="UP000637578"/>
    </source>
</evidence>
<accession>A0A8J3CHU7</accession>
<reference evidence="1" key="1">
    <citation type="journal article" date="2014" name="Int. J. Syst. Evol. Microbiol.">
        <title>Complete genome sequence of Corynebacterium casei LMG S-19264T (=DSM 44701T), isolated from a smear-ripened cheese.</title>
        <authorList>
            <consortium name="US DOE Joint Genome Institute (JGI-PGF)"/>
            <person name="Walter F."/>
            <person name="Albersmeier A."/>
            <person name="Kalinowski J."/>
            <person name="Ruckert C."/>
        </authorList>
    </citation>
    <scope>NUCLEOTIDE SEQUENCE</scope>
    <source>
        <strain evidence="1">CGMCC 4.5737</strain>
    </source>
</reference>
<dbReference type="AlphaFoldDB" id="A0A8J3CHU7"/>
<organism evidence="1 2">
    <name type="scientific">Longimycelium tulufanense</name>
    <dbReference type="NCBI Taxonomy" id="907463"/>
    <lineage>
        <taxon>Bacteria</taxon>
        <taxon>Bacillati</taxon>
        <taxon>Actinomycetota</taxon>
        <taxon>Actinomycetes</taxon>
        <taxon>Pseudonocardiales</taxon>
        <taxon>Pseudonocardiaceae</taxon>
        <taxon>Longimycelium</taxon>
    </lineage>
</organism>
<keyword evidence="2" id="KW-1185">Reference proteome</keyword>
<protein>
    <submittedName>
        <fullName evidence="1">Uncharacterized protein</fullName>
    </submittedName>
</protein>
<dbReference type="RefSeq" id="WP_189059508.1">
    <property type="nucleotide sequence ID" value="NZ_BMMK01000018.1"/>
</dbReference>
<sequence length="164" mass="17658">MRIATAPTQTIDLTRPRFLRSETGGGERTATSGSGTVVDLAQRARDRSDRGVRIHAGVRIPRDARGRSGVRIHGVDDSGVHSDYARGVRIHAGVRIHQGAERGVRIHADAGRGVRIHGDIECGVHIHGGVRIHRGCERGVRIHGGVRSHGEVSRGVRIHGQRAA</sequence>